<organism evidence="2 3">
    <name type="scientific">Tropicimonas aquimaris</name>
    <dbReference type="NCBI Taxonomy" id="914152"/>
    <lineage>
        <taxon>Bacteria</taxon>
        <taxon>Pseudomonadati</taxon>
        <taxon>Pseudomonadota</taxon>
        <taxon>Alphaproteobacteria</taxon>
        <taxon>Rhodobacterales</taxon>
        <taxon>Roseobacteraceae</taxon>
        <taxon>Tropicimonas</taxon>
    </lineage>
</organism>
<dbReference type="Proteomes" id="UP001597108">
    <property type="component" value="Unassembled WGS sequence"/>
</dbReference>
<protein>
    <recommendedName>
        <fullName evidence="4">CTP synthetase</fullName>
    </recommendedName>
</protein>
<gene>
    <name evidence="2" type="ORF">ACFQ2S_00145</name>
</gene>
<comment type="caution">
    <text evidence="2">The sequence shown here is derived from an EMBL/GenBank/DDBJ whole genome shotgun (WGS) entry which is preliminary data.</text>
</comment>
<evidence type="ECO:0008006" key="4">
    <source>
        <dbReference type="Google" id="ProtNLM"/>
    </source>
</evidence>
<keyword evidence="3" id="KW-1185">Reference proteome</keyword>
<sequence length="70" mass="7136">MAIAVLLISTSIAFFAALVFALAGQGVLAIIAAFCISGWVASIVLTIVMVARASVPQTDSGDDDRQPVTA</sequence>
<evidence type="ECO:0000256" key="1">
    <source>
        <dbReference type="SAM" id="Phobius"/>
    </source>
</evidence>
<name>A0ABW3IIX1_9RHOB</name>
<accession>A0ABW3IIX1</accession>
<dbReference type="EMBL" id="JBHTJT010000002">
    <property type="protein sequence ID" value="MFD0978052.1"/>
    <property type="molecule type" value="Genomic_DNA"/>
</dbReference>
<reference evidence="3" key="1">
    <citation type="journal article" date="2019" name="Int. J. Syst. Evol. Microbiol.">
        <title>The Global Catalogue of Microorganisms (GCM) 10K type strain sequencing project: providing services to taxonomists for standard genome sequencing and annotation.</title>
        <authorList>
            <consortium name="The Broad Institute Genomics Platform"/>
            <consortium name="The Broad Institute Genome Sequencing Center for Infectious Disease"/>
            <person name="Wu L."/>
            <person name="Ma J."/>
        </authorList>
    </citation>
    <scope>NUCLEOTIDE SEQUENCE [LARGE SCALE GENOMIC DNA]</scope>
    <source>
        <strain evidence="3">CCUG 60524</strain>
    </source>
</reference>
<keyword evidence="1" id="KW-0812">Transmembrane</keyword>
<dbReference type="RefSeq" id="WP_386071708.1">
    <property type="nucleotide sequence ID" value="NZ_JBHTJT010000002.1"/>
</dbReference>
<evidence type="ECO:0000313" key="3">
    <source>
        <dbReference type="Proteomes" id="UP001597108"/>
    </source>
</evidence>
<keyword evidence="1" id="KW-1133">Transmembrane helix</keyword>
<feature type="transmembrane region" description="Helical" evidence="1">
    <location>
        <begin position="31"/>
        <end position="51"/>
    </location>
</feature>
<evidence type="ECO:0000313" key="2">
    <source>
        <dbReference type="EMBL" id="MFD0978052.1"/>
    </source>
</evidence>
<proteinExistence type="predicted"/>
<keyword evidence="1" id="KW-0472">Membrane</keyword>